<feature type="transmembrane region" description="Helical" evidence="8">
    <location>
        <begin position="292"/>
        <end position="311"/>
    </location>
</feature>
<dbReference type="AlphaFoldDB" id="A0A4R0RRC6"/>
<feature type="transmembrane region" description="Helical" evidence="8">
    <location>
        <begin position="389"/>
        <end position="413"/>
    </location>
</feature>
<gene>
    <name evidence="10" type="ORF">EIP91_003697</name>
</gene>
<keyword evidence="4 8" id="KW-1133">Transmembrane helix</keyword>
<dbReference type="GO" id="GO:0012505">
    <property type="term" value="C:endomembrane system"/>
    <property type="evidence" value="ECO:0007669"/>
    <property type="project" value="UniProtKB-SubCell"/>
</dbReference>
<dbReference type="EMBL" id="RWJN01000022">
    <property type="protein sequence ID" value="TCD70346.1"/>
    <property type="molecule type" value="Genomic_DNA"/>
</dbReference>
<accession>A0A4R0RRC6</accession>
<keyword evidence="11" id="KW-1185">Reference proteome</keyword>
<keyword evidence="6 8" id="KW-0472">Membrane</keyword>
<feature type="transmembrane region" description="Helical" evidence="8">
    <location>
        <begin position="434"/>
        <end position="453"/>
    </location>
</feature>
<name>A0A4R0RRC6_9APHY</name>
<feature type="transmembrane region" description="Helical" evidence="8">
    <location>
        <begin position="198"/>
        <end position="221"/>
    </location>
</feature>
<evidence type="ECO:0000256" key="4">
    <source>
        <dbReference type="ARBA" id="ARBA00022989"/>
    </source>
</evidence>
<dbReference type="Pfam" id="PF01699">
    <property type="entry name" value="Na_Ca_ex"/>
    <property type="match status" value="2"/>
</dbReference>
<feature type="transmembrane region" description="Helical" evidence="8">
    <location>
        <begin position="491"/>
        <end position="508"/>
    </location>
</feature>
<feature type="region of interest" description="Disordered" evidence="7">
    <location>
        <begin position="1"/>
        <end position="73"/>
    </location>
</feature>
<comment type="subcellular location">
    <subcellularLocation>
        <location evidence="1">Endomembrane system</location>
        <topology evidence="1">Multi-pass membrane protein</topology>
    </subcellularLocation>
</comment>
<sequence length="551" mass="59939">MASLSEKATADTPPNGNNSTPNMSNVERGYAGEGRDSDVELQRLRSRSPAPSELSGTADHDDESLPHHQQHSRARDFYNDALSREKLFWDRLRGKGKRHVGWVESGKNALFSSWVNVFVVAIPIAWVAHFLPGTFSHEATFALCFLAIVPLEAMFDWGGEQMSIYLGQTLGDLLVITLNNAVEAALAIILLIHCELRLLQSTIVGVIILHLLLIPGTAFLAGGARVWEQTLHPHNTQLNHSLLTIGVLSLLLPTAFFAALDRGPVAFNAEGEASFENSPLVNDFTRGEMLKMSRGFAFILGVVYIGSRIYLANPPGDDNALEVLPDVPAAIKQAEEELKEDEPEMNPLACALLLGVTVALTAVTAEFLVESIEFVREQSGIQEEWFGLILLPIVSFSADGMVALVFFVQSTIMHILGKKILIPSILARARAIDLSIQFTLWWMPFLVVLGWMIGSPMILLFDFFELAILLGACFLVNYITADSKTNWVEGLILVSFYAMIATSAWFYVGQPELEVMLTCPGTVAAAILSEAAGAGGEGGGEGAVEAVLGHH</sequence>
<feature type="transmembrane region" description="Helical" evidence="8">
    <location>
        <begin position="242"/>
        <end position="260"/>
    </location>
</feature>
<dbReference type="InterPro" id="IPR004837">
    <property type="entry name" value="NaCa_Exmemb"/>
</dbReference>
<feature type="transmembrane region" description="Helical" evidence="8">
    <location>
        <begin position="108"/>
        <end position="128"/>
    </location>
</feature>
<evidence type="ECO:0000256" key="2">
    <source>
        <dbReference type="ARBA" id="ARBA00022448"/>
    </source>
</evidence>
<comment type="caution">
    <text evidence="10">The sequence shown here is derived from an EMBL/GenBank/DDBJ whole genome shotgun (WGS) entry which is preliminary data.</text>
</comment>
<dbReference type="GO" id="GO:0015369">
    <property type="term" value="F:calcium:proton antiporter activity"/>
    <property type="evidence" value="ECO:0007669"/>
    <property type="project" value="TreeGrafter"/>
</dbReference>
<evidence type="ECO:0000256" key="5">
    <source>
        <dbReference type="ARBA" id="ARBA00023065"/>
    </source>
</evidence>
<feature type="transmembrane region" description="Helical" evidence="8">
    <location>
        <begin position="459"/>
        <end position="479"/>
    </location>
</feature>
<dbReference type="InterPro" id="IPR004713">
    <property type="entry name" value="CaH_exchang"/>
</dbReference>
<dbReference type="OrthoDB" id="1699231at2759"/>
<evidence type="ECO:0000313" key="10">
    <source>
        <dbReference type="EMBL" id="TCD70346.1"/>
    </source>
</evidence>
<evidence type="ECO:0000259" key="9">
    <source>
        <dbReference type="Pfam" id="PF01699"/>
    </source>
</evidence>
<evidence type="ECO:0000256" key="7">
    <source>
        <dbReference type="SAM" id="MobiDB-lite"/>
    </source>
</evidence>
<feature type="domain" description="Sodium/calcium exchanger membrane region" evidence="9">
    <location>
        <begin position="352"/>
        <end position="502"/>
    </location>
</feature>
<keyword evidence="2" id="KW-0813">Transport</keyword>
<organism evidence="10 11">
    <name type="scientific">Steccherinum ochraceum</name>
    <dbReference type="NCBI Taxonomy" id="92696"/>
    <lineage>
        <taxon>Eukaryota</taxon>
        <taxon>Fungi</taxon>
        <taxon>Dikarya</taxon>
        <taxon>Basidiomycota</taxon>
        <taxon>Agaricomycotina</taxon>
        <taxon>Agaricomycetes</taxon>
        <taxon>Polyporales</taxon>
        <taxon>Steccherinaceae</taxon>
        <taxon>Steccherinum</taxon>
    </lineage>
</organism>
<feature type="compositionally biased region" description="Polar residues" evidence="7">
    <location>
        <begin position="12"/>
        <end position="25"/>
    </location>
</feature>
<evidence type="ECO:0000256" key="1">
    <source>
        <dbReference type="ARBA" id="ARBA00004127"/>
    </source>
</evidence>
<keyword evidence="5" id="KW-0406">Ion transport</keyword>
<feature type="transmembrane region" description="Helical" evidence="8">
    <location>
        <begin position="170"/>
        <end position="192"/>
    </location>
</feature>
<feature type="domain" description="Sodium/calcium exchanger membrane region" evidence="9">
    <location>
        <begin position="140"/>
        <end position="304"/>
    </location>
</feature>
<feature type="compositionally biased region" description="Basic and acidic residues" evidence="7">
    <location>
        <begin position="33"/>
        <end position="43"/>
    </location>
</feature>
<dbReference type="GO" id="GO:0000329">
    <property type="term" value="C:fungal-type vacuole membrane"/>
    <property type="evidence" value="ECO:0007669"/>
    <property type="project" value="TreeGrafter"/>
</dbReference>
<evidence type="ECO:0000256" key="6">
    <source>
        <dbReference type="ARBA" id="ARBA00023136"/>
    </source>
</evidence>
<dbReference type="GO" id="GO:0006874">
    <property type="term" value="P:intracellular calcium ion homeostasis"/>
    <property type="evidence" value="ECO:0007669"/>
    <property type="project" value="TreeGrafter"/>
</dbReference>
<proteinExistence type="predicted"/>
<evidence type="ECO:0000256" key="3">
    <source>
        <dbReference type="ARBA" id="ARBA00022692"/>
    </source>
</evidence>
<dbReference type="STRING" id="92696.A0A4R0RRC6"/>
<dbReference type="PANTHER" id="PTHR31503">
    <property type="entry name" value="VACUOLAR CALCIUM ION TRANSPORTER"/>
    <property type="match status" value="1"/>
</dbReference>
<keyword evidence="3 8" id="KW-0812">Transmembrane</keyword>
<reference evidence="10 11" key="1">
    <citation type="submission" date="2018-11" db="EMBL/GenBank/DDBJ databases">
        <title>Genome assembly of Steccherinum ochraceum LE-BIN_3174, the white-rot fungus of the Steccherinaceae family (The Residual Polyporoid clade, Polyporales, Basidiomycota).</title>
        <authorList>
            <person name="Fedorova T.V."/>
            <person name="Glazunova O.A."/>
            <person name="Landesman E.O."/>
            <person name="Moiseenko K.V."/>
            <person name="Psurtseva N.V."/>
            <person name="Savinova O.S."/>
            <person name="Shakhova N.V."/>
            <person name="Tyazhelova T.V."/>
            <person name="Vasina D.V."/>
        </authorList>
    </citation>
    <scope>NUCLEOTIDE SEQUENCE [LARGE SCALE GENOMIC DNA]</scope>
    <source>
        <strain evidence="10 11">LE-BIN_3174</strain>
    </source>
</reference>
<dbReference type="PANTHER" id="PTHR31503:SF20">
    <property type="entry name" value="CA(2+)_H(+) EXCHANGER, PUTATIVE (EUROFUNG)-RELATED"/>
    <property type="match status" value="1"/>
</dbReference>
<evidence type="ECO:0000256" key="8">
    <source>
        <dbReference type="SAM" id="Phobius"/>
    </source>
</evidence>
<protein>
    <recommendedName>
        <fullName evidence="9">Sodium/calcium exchanger membrane region domain-containing protein</fullName>
    </recommendedName>
</protein>
<evidence type="ECO:0000313" key="11">
    <source>
        <dbReference type="Proteomes" id="UP000292702"/>
    </source>
</evidence>
<dbReference type="Proteomes" id="UP000292702">
    <property type="component" value="Unassembled WGS sequence"/>
</dbReference>